<keyword evidence="3" id="KW-0540">Nuclease</keyword>
<dbReference type="Gene3D" id="1.10.443.10">
    <property type="entry name" value="Intergrase catalytic core"/>
    <property type="match status" value="1"/>
</dbReference>
<keyword evidence="1" id="KW-0808">Transferase</keyword>
<accession>A0A481SG73</accession>
<evidence type="ECO:0000256" key="2">
    <source>
        <dbReference type="ARBA" id="ARBA00022695"/>
    </source>
</evidence>
<reference evidence="11" key="1">
    <citation type="submission" date="2018-11" db="EMBL/GenBank/DDBJ databases">
        <title>The smut fungus Ustilago esculenta has a bipolar mating type system with three idiomorphs larger than 500 kb.</title>
        <authorList>
            <person name="Liang S.-W."/>
            <person name="Huang Y.-H."/>
            <person name="Chiu J.-Y."/>
            <person name="Tseng H.-W."/>
            <person name="Haung J.-H."/>
            <person name="Shen W.-C."/>
        </authorList>
    </citation>
    <scope>NUCLEOTIDE SEQUENCE</scope>
    <source>
        <strain evidence="11">UE_mtsf</strain>
    </source>
</reference>
<feature type="region of interest" description="Disordered" evidence="8">
    <location>
        <begin position="101"/>
        <end position="120"/>
    </location>
</feature>
<evidence type="ECO:0000256" key="4">
    <source>
        <dbReference type="ARBA" id="ARBA00022759"/>
    </source>
</evidence>
<feature type="compositionally biased region" description="Low complexity" evidence="8">
    <location>
        <begin position="414"/>
        <end position="424"/>
    </location>
</feature>
<dbReference type="GO" id="GO:0006310">
    <property type="term" value="P:DNA recombination"/>
    <property type="evidence" value="ECO:0007669"/>
    <property type="project" value="InterPro"/>
</dbReference>
<feature type="compositionally biased region" description="Pro residues" evidence="8">
    <location>
        <begin position="474"/>
        <end position="485"/>
    </location>
</feature>
<evidence type="ECO:0000256" key="1">
    <source>
        <dbReference type="ARBA" id="ARBA00022679"/>
    </source>
</evidence>
<dbReference type="PANTHER" id="PTHR33050">
    <property type="entry name" value="REVERSE TRANSCRIPTASE DOMAIN-CONTAINING PROTEIN"/>
    <property type="match status" value="1"/>
</dbReference>
<feature type="compositionally biased region" description="Pro residues" evidence="8">
    <location>
        <begin position="454"/>
        <end position="464"/>
    </location>
</feature>
<evidence type="ECO:0000259" key="9">
    <source>
        <dbReference type="Pfam" id="PF00078"/>
    </source>
</evidence>
<keyword evidence="7" id="KW-0238">DNA-binding</keyword>
<dbReference type="Pfam" id="PF00078">
    <property type="entry name" value="RVT_1"/>
    <property type="match status" value="1"/>
</dbReference>
<dbReference type="SUPFAM" id="SSF56672">
    <property type="entry name" value="DNA/RNA polymerases"/>
    <property type="match status" value="1"/>
</dbReference>
<evidence type="ECO:0000259" key="10">
    <source>
        <dbReference type="Pfam" id="PF17917"/>
    </source>
</evidence>
<dbReference type="GO" id="GO:0003677">
    <property type="term" value="F:DNA binding"/>
    <property type="evidence" value="ECO:0007669"/>
    <property type="project" value="UniProtKB-KW"/>
</dbReference>
<evidence type="ECO:0000256" key="7">
    <source>
        <dbReference type="ARBA" id="ARBA00023125"/>
    </source>
</evidence>
<feature type="compositionally biased region" description="Polar residues" evidence="8">
    <location>
        <begin position="151"/>
        <end position="178"/>
    </location>
</feature>
<keyword evidence="5" id="KW-0378">Hydrolase</keyword>
<dbReference type="InterPro" id="IPR010998">
    <property type="entry name" value="Integrase_recombinase_N"/>
</dbReference>
<feature type="region of interest" description="Disordered" evidence="8">
    <location>
        <begin position="151"/>
        <end position="188"/>
    </location>
</feature>
<dbReference type="GO" id="GO:0004519">
    <property type="term" value="F:endonuclease activity"/>
    <property type="evidence" value="ECO:0007669"/>
    <property type="project" value="UniProtKB-KW"/>
</dbReference>
<dbReference type="Gene3D" id="3.10.10.10">
    <property type="entry name" value="HIV Type 1 Reverse Transcriptase, subunit A, domain 1"/>
    <property type="match status" value="1"/>
</dbReference>
<keyword evidence="4" id="KW-0255">Endonuclease</keyword>
<feature type="region of interest" description="Disordered" evidence="8">
    <location>
        <begin position="453"/>
        <end position="525"/>
    </location>
</feature>
<dbReference type="Pfam" id="PF17917">
    <property type="entry name" value="RT_RNaseH"/>
    <property type="match status" value="1"/>
</dbReference>
<evidence type="ECO:0008006" key="12">
    <source>
        <dbReference type="Google" id="ProtNLM"/>
    </source>
</evidence>
<dbReference type="GO" id="GO:0016787">
    <property type="term" value="F:hydrolase activity"/>
    <property type="evidence" value="ECO:0007669"/>
    <property type="project" value="UniProtKB-KW"/>
</dbReference>
<evidence type="ECO:0000256" key="6">
    <source>
        <dbReference type="ARBA" id="ARBA00022918"/>
    </source>
</evidence>
<feature type="compositionally biased region" description="Polar residues" evidence="8">
    <location>
        <begin position="505"/>
        <end position="517"/>
    </location>
</feature>
<dbReference type="InterPro" id="IPR000477">
    <property type="entry name" value="RT_dom"/>
</dbReference>
<feature type="region of interest" description="Disordered" evidence="8">
    <location>
        <begin position="348"/>
        <end position="438"/>
    </location>
</feature>
<evidence type="ECO:0000256" key="5">
    <source>
        <dbReference type="ARBA" id="ARBA00022801"/>
    </source>
</evidence>
<dbReference type="Gene3D" id="3.30.70.270">
    <property type="match status" value="1"/>
</dbReference>
<dbReference type="EMBL" id="MK125513">
    <property type="protein sequence ID" value="QBH67613.1"/>
    <property type="molecule type" value="Genomic_DNA"/>
</dbReference>
<dbReference type="InterPro" id="IPR013762">
    <property type="entry name" value="Integrase-like_cat_sf"/>
</dbReference>
<evidence type="ECO:0000313" key="11">
    <source>
        <dbReference type="EMBL" id="QBH67613.1"/>
    </source>
</evidence>
<keyword evidence="2" id="KW-0548">Nucleotidyltransferase</keyword>
<proteinExistence type="predicted"/>
<feature type="compositionally biased region" description="Pro residues" evidence="8">
    <location>
        <begin position="425"/>
        <end position="437"/>
    </location>
</feature>
<dbReference type="GO" id="GO:0015074">
    <property type="term" value="P:DNA integration"/>
    <property type="evidence" value="ECO:0007669"/>
    <property type="project" value="InterPro"/>
</dbReference>
<organism evidence="11">
    <name type="scientific">Ustilago esculenta</name>
    <dbReference type="NCBI Taxonomy" id="185366"/>
    <lineage>
        <taxon>Eukaryota</taxon>
        <taxon>Fungi</taxon>
        <taxon>Dikarya</taxon>
        <taxon>Basidiomycota</taxon>
        <taxon>Ustilaginomycotina</taxon>
        <taxon>Ustilaginomycetes</taxon>
        <taxon>Ustilaginales</taxon>
        <taxon>Ustilaginaceae</taxon>
        <taxon>Ustilago</taxon>
    </lineage>
</organism>
<evidence type="ECO:0000256" key="3">
    <source>
        <dbReference type="ARBA" id="ARBA00022722"/>
    </source>
</evidence>
<feature type="domain" description="Reverse transcriptase RNase H-like" evidence="10">
    <location>
        <begin position="971"/>
        <end position="1047"/>
    </location>
</feature>
<feature type="domain" description="Reverse transcriptase" evidence="9">
    <location>
        <begin position="725"/>
        <end position="863"/>
    </location>
</feature>
<dbReference type="InterPro" id="IPR043502">
    <property type="entry name" value="DNA/RNA_pol_sf"/>
</dbReference>
<dbReference type="SUPFAM" id="SSF47823">
    <property type="entry name" value="lambda integrase-like, N-terminal domain"/>
    <property type="match status" value="1"/>
</dbReference>
<sequence length="1418" mass="154437">MQANAVPSISSSSLTLSQTFEIGDLEGERPTDWGNFVGSSPEISSRSLRCNAEACSLKPSDPTAQIDPVSSSIPFINMVTIFVDLVALVAVISSAASHTRSISPAHLSPPPAVSPESTPSPLSAAAIEARISSRLESRLDQRFEELLATLRTSQPAHPTTVPYNPSPSVFSQSPTAHNHPTGESPPLSTSRCFPWVTADILDKVAQDKLRPEELVKLRNPESKVSREPTRSTGLVLESGQLTLTEDSSDTRTSTFAKAIPNVAALTQVWLVYVAIRLRYTRNHELAEALLAHLEYLIDYESTYTWRAVVDYHLAVCRLRFSTGAVHEWADVDNNIAGRVLLTNPRMASLNNSSTARRDQAPPNFRKGTGGRQSRATTSTSSDTCRRFNAGHDCAGQAEAPLGVPAPPFPSSRDQATPPSRASSQAPPPPSAPSPTQPPQLLIAEDKTKAALPLKAPPQATPPPRASSEATLPSTVPPQVTPPPRASPKATLPSNAPLQATPPPRASSQATLPSNASPQAMPPSRALSPRDILAGIIDLPPDLATPILASILTGRPPAPRPNTSCARPIFDQSDMPAAVGTLNAWHWSPFLNLYPDQAFAAQLRGALLHGVKLGYEGPLRHKARLGVKNLPMDSTGLEHLRREISSRVSEGRLCPVASPDAVRLVCSPMGVVPKPHSDKLCTIYHLSHPRIPGTRLPSVNSHIDTAFVAIKYDTLDAIMDYIREHPGALLWKADLEDAFRHVVVAESDARLMGIQFEGAFYQECTLAFGGSSSPFLFNLFAEFLHWLAAFTQQSISALQPPSNPQPYSVITHYLDDFFGAADAGANANVPIAALSLAASALGFRLSRKKTVWNTTRLEVLGIELDSVAQTASVTESRRRRILKSCEHILDRGRASLGDMQKIAGLLQFVTRVVPQGRAFLRRLYDAVKARYKTPFECRISSATRTELSWWVNTLSSWDGVSLLQPSPLLIKHIWTDASKCSIGAHLGTMRQPIAVLSRKVSRRHRNKDIRFLEALAVLEALRLFSPLWSGPRRVVVHVDNENVEHGLRKGSIRDPATQTILRAIFTLCLQRHIDLVPLRVSSEENILADALSCRRFHFIEQHYPTAFSLLKIQPPASFKAATRLSAPANFLLWNGLAINTRSRSRAICADFAEFTASPRPFPATEPQLIEWVANQHTKGKSYSTVRRDLVVLKSWHVDIGAPSSAFDSERLARVVRGFKRVAGDPLPTAKLPITLPLLRKLVRALPSICTSPHDRRMFRAAFCLAFACFLHAGELTWGAEELSGQLTVGSVSFATDCSHATITLPASKTDPFRRGAKLTAPAVRTSTCAVSALEVICAGRPTGAPLFMLEGGLPFRAATWAAANGVDDDTIRGLGRWKSDCFRRYIDKSASDRAATTARALYSHPHHALDLSTPAWRDI</sequence>
<dbReference type="PANTHER" id="PTHR33050:SF7">
    <property type="entry name" value="RIBONUCLEASE H"/>
    <property type="match status" value="1"/>
</dbReference>
<gene>
    <name evidence="11" type="ORF">UEMT_2079</name>
</gene>
<dbReference type="InterPro" id="IPR043128">
    <property type="entry name" value="Rev_trsase/Diguanyl_cyclase"/>
</dbReference>
<keyword evidence="6" id="KW-0695">RNA-directed DNA polymerase</keyword>
<feature type="compositionally biased region" description="Polar residues" evidence="8">
    <location>
        <begin position="371"/>
        <end position="382"/>
    </location>
</feature>
<evidence type="ECO:0000256" key="8">
    <source>
        <dbReference type="SAM" id="MobiDB-lite"/>
    </source>
</evidence>
<dbReference type="InterPro" id="IPR052055">
    <property type="entry name" value="Hepadnavirus_pol/RT"/>
</dbReference>
<dbReference type="InterPro" id="IPR041373">
    <property type="entry name" value="RT_RNaseH"/>
</dbReference>
<name>A0A481SG73_9BASI</name>
<protein>
    <recommendedName>
        <fullName evidence="12">Reverse transcriptase domain-containing protein</fullName>
    </recommendedName>
</protein>
<dbReference type="GO" id="GO:0003964">
    <property type="term" value="F:RNA-directed DNA polymerase activity"/>
    <property type="evidence" value="ECO:0007669"/>
    <property type="project" value="UniProtKB-KW"/>
</dbReference>
<dbReference type="Gene3D" id="1.10.150.130">
    <property type="match status" value="1"/>
</dbReference>